<protein>
    <submittedName>
        <fullName evidence="2">Toll-like receptor 3 isoform B</fullName>
    </submittedName>
</protein>
<evidence type="ECO:0000256" key="1">
    <source>
        <dbReference type="SAM" id="SignalP"/>
    </source>
</evidence>
<name>A0A7G4RMX2_COTJA</name>
<organism evidence="2">
    <name type="scientific">Coturnix japonica</name>
    <name type="common">Japanese quail</name>
    <name type="synonym">Coturnix coturnix japonica</name>
    <dbReference type="NCBI Taxonomy" id="93934"/>
    <lineage>
        <taxon>Eukaryota</taxon>
        <taxon>Metazoa</taxon>
        <taxon>Chordata</taxon>
        <taxon>Craniata</taxon>
        <taxon>Vertebrata</taxon>
        <taxon>Euteleostomi</taxon>
        <taxon>Archelosauria</taxon>
        <taxon>Archosauria</taxon>
        <taxon>Dinosauria</taxon>
        <taxon>Saurischia</taxon>
        <taxon>Theropoda</taxon>
        <taxon>Coelurosauria</taxon>
        <taxon>Aves</taxon>
        <taxon>Neognathae</taxon>
        <taxon>Galloanserae</taxon>
        <taxon>Galliformes</taxon>
        <taxon>Phasianidae</taxon>
        <taxon>Perdicinae</taxon>
        <taxon>Coturnix</taxon>
    </lineage>
</organism>
<gene>
    <name evidence="2" type="primary">TLR3</name>
</gene>
<keyword evidence="2" id="KW-0675">Receptor</keyword>
<accession>A0A7G4RMX2</accession>
<feature type="chain" id="PRO_5028839121" evidence="1">
    <location>
        <begin position="27"/>
        <end position="64"/>
    </location>
</feature>
<feature type="signal peptide" evidence="1">
    <location>
        <begin position="1"/>
        <end position="26"/>
    </location>
</feature>
<proteinExistence type="evidence at transcript level"/>
<evidence type="ECO:0000313" key="2">
    <source>
        <dbReference type="EMBL" id="QMT62548.1"/>
    </source>
</evidence>
<reference evidence="2" key="1">
    <citation type="submission" date="2020-01" db="EMBL/GenBank/DDBJ databases">
        <title>Avian Toll-Like Receptor 3 (TLR3) Isoforms and Evaluation of Quail TLR3-Mediated Immune Responses Using Knockout Cells.</title>
        <authorList>
            <person name="Mahesh K.C."/>
            <person name="Ngunjiri J.M."/>
            <person name="Lee J."/>
            <person name="Ahn J."/>
            <person name="Elaish M."/>
            <person name="Ghorbani A."/>
            <person name="Abundo M.C."/>
            <person name="Lee K."/>
            <person name="Lee C.-W."/>
        </authorList>
    </citation>
    <scope>NUCLEOTIDE SEQUENCE</scope>
    <source>
        <tissue evidence="2">Lung</tissue>
    </source>
</reference>
<keyword evidence="1" id="KW-0732">Signal</keyword>
<dbReference type="AlphaFoldDB" id="A0A7G4RMX2"/>
<dbReference type="EMBL" id="MN959451">
    <property type="protein sequence ID" value="QMT62548.1"/>
    <property type="molecule type" value="mRNA"/>
</dbReference>
<sequence length="64" mass="6995">MGCSILCWNSLSFRLVSVCLLCASAGKPCQIRNTMADCSHLKLTQIPSDLPNNITELEYFGSIS</sequence>